<accession>A0AAT9FIY6</accession>
<protein>
    <recommendedName>
        <fullName evidence="3">VCBS repeat-containing protein</fullName>
    </recommendedName>
</protein>
<evidence type="ECO:0000313" key="2">
    <source>
        <dbReference type="EMBL" id="BDS05923.1"/>
    </source>
</evidence>
<dbReference type="AlphaFoldDB" id="A0AAT9FIY6"/>
<gene>
    <name evidence="2" type="ORF">NT6N_09630</name>
</gene>
<sequence>MIKPILLASALVLPSVCQAQLDFRFTSRKAGDQVGPKVVNYNGGILRIDVSDGSFQIAPCVFNNTTRVDGAPFFPSQMPPCPLGTTGAVLFGDVDQDGIPDNGAFFSLPSPPVQASVIAPQLQGLVSVVSAPPSRFPRPGILPVTVGGAVIWYDVLTGVNQREYSIAGYAHQQTFAATSSGRVAHDETVVTGTYKFGLPGLLSSAAPPGTPNPQVVLNFTKLPMPESWPGLSQSPLKSGFRFTNDNQWSADGFIEFDPRVFNDITWQGIDTTNTFVGADTLRLWIRDVPHDSPFDVPGLFDLDVSFPLSGSPFILPDPTVGLYRLPTFFYTPGDEGTLYLRLDRNFSSTVVTRDASTRVWTTRIRFIDTYSGFALLGFPSGTPANQRAASFDFDGDGFSNLIEFAMSSDPLDAGSIPMSTPGDIGGTPGVFTVNSLATGECQVSITKRPNVGGGLSYFIEHSEDLVNWTRIPSGGNANWTEDVNDATQLMITSVAPITSPTVPGGPPACYFRVAVRVNR</sequence>
<dbReference type="KEGG" id="osu:NT6N_09630"/>
<feature type="chain" id="PRO_5043747973" description="VCBS repeat-containing protein" evidence="1">
    <location>
        <begin position="20"/>
        <end position="519"/>
    </location>
</feature>
<evidence type="ECO:0008006" key="3">
    <source>
        <dbReference type="Google" id="ProtNLM"/>
    </source>
</evidence>
<dbReference type="EMBL" id="AP026866">
    <property type="protein sequence ID" value="BDS05923.1"/>
    <property type="molecule type" value="Genomic_DNA"/>
</dbReference>
<reference evidence="2" key="1">
    <citation type="submission" date="2024-07" db="EMBL/GenBank/DDBJ databases">
        <title>Complete genome sequence of Verrucomicrobiaceae bacterium NT6N.</title>
        <authorList>
            <person name="Huang C."/>
            <person name="Takami H."/>
            <person name="Hamasaki K."/>
        </authorList>
    </citation>
    <scope>NUCLEOTIDE SEQUENCE</scope>
    <source>
        <strain evidence="2">NT6N</strain>
    </source>
</reference>
<feature type="signal peptide" evidence="1">
    <location>
        <begin position="1"/>
        <end position="19"/>
    </location>
</feature>
<proteinExistence type="predicted"/>
<name>A0AAT9FIY6_9BACT</name>
<organism evidence="2">
    <name type="scientific">Oceaniferula spumae</name>
    <dbReference type="NCBI Taxonomy" id="2979115"/>
    <lineage>
        <taxon>Bacteria</taxon>
        <taxon>Pseudomonadati</taxon>
        <taxon>Verrucomicrobiota</taxon>
        <taxon>Verrucomicrobiia</taxon>
        <taxon>Verrucomicrobiales</taxon>
        <taxon>Verrucomicrobiaceae</taxon>
        <taxon>Oceaniferula</taxon>
    </lineage>
</organism>
<keyword evidence="1" id="KW-0732">Signal</keyword>
<evidence type="ECO:0000256" key="1">
    <source>
        <dbReference type="SAM" id="SignalP"/>
    </source>
</evidence>